<reference evidence="1 2" key="1">
    <citation type="submission" date="2020-02" db="EMBL/GenBank/DDBJ databases">
        <title>Aliifodinibius halophilus 2W32, complete genome.</title>
        <authorList>
            <person name="Li Y."/>
            <person name="Wu S."/>
        </authorList>
    </citation>
    <scope>NUCLEOTIDE SEQUENCE [LARGE SCALE GENOMIC DNA]</scope>
    <source>
        <strain evidence="1 2">2W32</strain>
    </source>
</reference>
<organism evidence="1 2">
    <name type="scientific">Fodinibius halophilus</name>
    <dbReference type="NCBI Taxonomy" id="1736908"/>
    <lineage>
        <taxon>Bacteria</taxon>
        <taxon>Pseudomonadati</taxon>
        <taxon>Balneolota</taxon>
        <taxon>Balneolia</taxon>
        <taxon>Balneolales</taxon>
        <taxon>Balneolaceae</taxon>
        <taxon>Fodinibius</taxon>
    </lineage>
</organism>
<evidence type="ECO:0000313" key="2">
    <source>
        <dbReference type="Proteomes" id="UP000479132"/>
    </source>
</evidence>
<dbReference type="EMBL" id="JAALLS010000004">
    <property type="protein sequence ID" value="NGP87578.1"/>
    <property type="molecule type" value="Genomic_DNA"/>
</dbReference>
<accession>A0A6M1SUE5</accession>
<name>A0A6M1SUE5_9BACT</name>
<dbReference type="Proteomes" id="UP000479132">
    <property type="component" value="Unassembled WGS sequence"/>
</dbReference>
<comment type="caution">
    <text evidence="1">The sequence shown here is derived from an EMBL/GenBank/DDBJ whole genome shotgun (WGS) entry which is preliminary data.</text>
</comment>
<dbReference type="AlphaFoldDB" id="A0A6M1SUE5"/>
<evidence type="ECO:0000313" key="1">
    <source>
        <dbReference type="EMBL" id="NGP87578.1"/>
    </source>
</evidence>
<keyword evidence="2" id="KW-1185">Reference proteome</keyword>
<proteinExistence type="predicted"/>
<dbReference type="RefSeq" id="WP_165266469.1">
    <property type="nucleotide sequence ID" value="NZ_JAALLS010000004.1"/>
</dbReference>
<sequence length="197" mass="22220">MQSPLLVISFSLNGCNDPQDANEENFTKAINKYLQSDPVTIPVTSLGLKGDFPQFIAYKSSGYQRHSNQISKLKEAGIIQTKETVTEKRIMFGRTKEMSGLKLELTPKGEKVFNLKSGGFLTRSYFKIADLEVGEVLNFTMPEESPVGPKSVTVKFKPKLKNVEPWAHEIQSLDRYENDRKVSLILTKKGWGHHSQL</sequence>
<protein>
    <submittedName>
        <fullName evidence="1">Uncharacterized protein</fullName>
    </submittedName>
</protein>
<gene>
    <name evidence="1" type="ORF">G3569_04365</name>
</gene>